<name>A0A9D6LAA8_UNCEI</name>
<organism evidence="2 3">
    <name type="scientific">Eiseniibacteriota bacterium</name>
    <dbReference type="NCBI Taxonomy" id="2212470"/>
    <lineage>
        <taxon>Bacteria</taxon>
        <taxon>Candidatus Eiseniibacteriota</taxon>
    </lineage>
</organism>
<reference evidence="2" key="1">
    <citation type="submission" date="2020-07" db="EMBL/GenBank/DDBJ databases">
        <title>Huge and variable diversity of episymbiotic CPR bacteria and DPANN archaea in groundwater ecosystems.</title>
        <authorList>
            <person name="He C.Y."/>
            <person name="Keren R."/>
            <person name="Whittaker M."/>
            <person name="Farag I.F."/>
            <person name="Doudna J."/>
            <person name="Cate J.H.D."/>
            <person name="Banfield J.F."/>
        </authorList>
    </citation>
    <scope>NUCLEOTIDE SEQUENCE</scope>
    <source>
        <strain evidence="2">NC_groundwater_928_Pr1_S-0.2um_72_17</strain>
    </source>
</reference>
<evidence type="ECO:0000259" key="1">
    <source>
        <dbReference type="Pfam" id="PF18348"/>
    </source>
</evidence>
<dbReference type="Proteomes" id="UP000807850">
    <property type="component" value="Unassembled WGS sequence"/>
</dbReference>
<evidence type="ECO:0000313" key="2">
    <source>
        <dbReference type="EMBL" id="MBI3538919.1"/>
    </source>
</evidence>
<dbReference type="Pfam" id="PF18348">
    <property type="entry name" value="SH3_16"/>
    <property type="match status" value="1"/>
</dbReference>
<dbReference type="Gene3D" id="2.30.30.40">
    <property type="entry name" value="SH3 Domains"/>
    <property type="match status" value="1"/>
</dbReference>
<feature type="non-terminal residue" evidence="2">
    <location>
        <position position="112"/>
    </location>
</feature>
<dbReference type="EMBL" id="JACQAY010000047">
    <property type="protein sequence ID" value="MBI3538919.1"/>
    <property type="molecule type" value="Genomic_DNA"/>
</dbReference>
<evidence type="ECO:0000313" key="3">
    <source>
        <dbReference type="Proteomes" id="UP000807850"/>
    </source>
</evidence>
<protein>
    <submittedName>
        <fullName evidence="2">SH3 domain-containing protein</fullName>
    </submittedName>
</protein>
<comment type="caution">
    <text evidence="2">The sequence shown here is derived from an EMBL/GenBank/DDBJ whole genome shotgun (WGS) entry which is preliminary data.</text>
</comment>
<gene>
    <name evidence="2" type="ORF">HY076_01440</name>
</gene>
<proteinExistence type="predicted"/>
<sequence>MTATRHGIVAIAALDLRLRPDHRSELGTQLLLGEVVRIIARRGRDAWCRVRNEADGYVGWARSWGLVEVGPARAAAWRRRARARVTALYAEAREGPGTGALVTPLVWRACVV</sequence>
<dbReference type="AlphaFoldDB" id="A0A9D6LAA8"/>
<feature type="domain" description="Bacterial dipeptidyl-peptidase SH3" evidence="1">
    <location>
        <begin position="16"/>
        <end position="61"/>
    </location>
</feature>
<accession>A0A9D6LAA8</accession>
<dbReference type="InterPro" id="IPR041382">
    <property type="entry name" value="SH3_16"/>
</dbReference>